<evidence type="ECO:0000313" key="8">
    <source>
        <dbReference type="EMBL" id="MBB6038147.1"/>
    </source>
</evidence>
<protein>
    <submittedName>
        <fullName evidence="8">ABC-type sugar transport system ATPase subunit</fullName>
    </submittedName>
</protein>
<keyword evidence="5" id="KW-1278">Translocase</keyword>
<dbReference type="SUPFAM" id="SSF50331">
    <property type="entry name" value="MOP-like"/>
    <property type="match status" value="1"/>
</dbReference>
<evidence type="ECO:0000259" key="7">
    <source>
        <dbReference type="PROSITE" id="PS50893"/>
    </source>
</evidence>
<dbReference type="AlphaFoldDB" id="A0A841FXR3"/>
<dbReference type="Proteomes" id="UP000548476">
    <property type="component" value="Unassembled WGS sequence"/>
</dbReference>
<feature type="domain" description="ABC transporter" evidence="7">
    <location>
        <begin position="4"/>
        <end position="236"/>
    </location>
</feature>
<evidence type="ECO:0000256" key="3">
    <source>
        <dbReference type="ARBA" id="ARBA00022741"/>
    </source>
</evidence>
<dbReference type="GO" id="GO:0005524">
    <property type="term" value="F:ATP binding"/>
    <property type="evidence" value="ECO:0007669"/>
    <property type="project" value="UniProtKB-KW"/>
</dbReference>
<keyword evidence="2" id="KW-1003">Cell membrane</keyword>
<evidence type="ECO:0000256" key="5">
    <source>
        <dbReference type="ARBA" id="ARBA00022967"/>
    </source>
</evidence>
<dbReference type="InterPro" id="IPR003593">
    <property type="entry name" value="AAA+_ATPase"/>
</dbReference>
<evidence type="ECO:0000256" key="2">
    <source>
        <dbReference type="ARBA" id="ARBA00022475"/>
    </source>
</evidence>
<dbReference type="GO" id="GO:0055052">
    <property type="term" value="C:ATP-binding cassette (ABC) transporter complex, substrate-binding subunit-containing"/>
    <property type="evidence" value="ECO:0007669"/>
    <property type="project" value="TreeGrafter"/>
</dbReference>
<dbReference type="RefSeq" id="WP_184790945.1">
    <property type="nucleotide sequence ID" value="NZ_BONT01000047.1"/>
</dbReference>
<dbReference type="InterPro" id="IPR047641">
    <property type="entry name" value="ABC_transpr_MalK/UgpC-like"/>
</dbReference>
<keyword evidence="4" id="KW-0067">ATP-binding</keyword>
<dbReference type="Gene3D" id="2.40.50.100">
    <property type="match status" value="1"/>
</dbReference>
<dbReference type="InterPro" id="IPR012340">
    <property type="entry name" value="NA-bd_OB-fold"/>
</dbReference>
<evidence type="ECO:0000256" key="1">
    <source>
        <dbReference type="ARBA" id="ARBA00022448"/>
    </source>
</evidence>
<dbReference type="FunFam" id="3.40.50.300:FF:000042">
    <property type="entry name" value="Maltose/maltodextrin ABC transporter, ATP-binding protein"/>
    <property type="match status" value="1"/>
</dbReference>
<evidence type="ECO:0000256" key="4">
    <source>
        <dbReference type="ARBA" id="ARBA00022840"/>
    </source>
</evidence>
<name>A0A841FXR3_9ACTN</name>
<keyword evidence="3" id="KW-0547">Nucleotide-binding</keyword>
<gene>
    <name evidence="8" type="ORF">HNR73_006027</name>
</gene>
<dbReference type="Gene3D" id="3.40.50.300">
    <property type="entry name" value="P-loop containing nucleotide triphosphate hydrolases"/>
    <property type="match status" value="1"/>
</dbReference>
<dbReference type="InterPro" id="IPR027417">
    <property type="entry name" value="P-loop_NTPase"/>
</dbReference>
<dbReference type="InterPro" id="IPR005116">
    <property type="entry name" value="Transp-assoc_OB_typ1"/>
</dbReference>
<dbReference type="InterPro" id="IPR008995">
    <property type="entry name" value="Mo/tungstate-bd_C_term_dom"/>
</dbReference>
<dbReference type="GO" id="GO:0016887">
    <property type="term" value="F:ATP hydrolysis activity"/>
    <property type="evidence" value="ECO:0007669"/>
    <property type="project" value="InterPro"/>
</dbReference>
<proteinExistence type="predicted"/>
<dbReference type="Pfam" id="PF00005">
    <property type="entry name" value="ABC_tran"/>
    <property type="match status" value="1"/>
</dbReference>
<dbReference type="PANTHER" id="PTHR43875:SF15">
    <property type="entry name" value="TREHALOSE IMPORT ATP-BINDING PROTEIN SUGC"/>
    <property type="match status" value="1"/>
</dbReference>
<keyword evidence="8" id="KW-0762">Sugar transport</keyword>
<dbReference type="SUPFAM" id="SSF52540">
    <property type="entry name" value="P-loop containing nucleoside triphosphate hydrolases"/>
    <property type="match status" value="1"/>
</dbReference>
<evidence type="ECO:0000256" key="6">
    <source>
        <dbReference type="ARBA" id="ARBA00023136"/>
    </source>
</evidence>
<organism evidence="8 9">
    <name type="scientific">Phytomonospora endophytica</name>
    <dbReference type="NCBI Taxonomy" id="714109"/>
    <lineage>
        <taxon>Bacteria</taxon>
        <taxon>Bacillati</taxon>
        <taxon>Actinomycetota</taxon>
        <taxon>Actinomycetes</taxon>
        <taxon>Micromonosporales</taxon>
        <taxon>Micromonosporaceae</taxon>
        <taxon>Phytomonospora</taxon>
    </lineage>
</organism>
<dbReference type="InterPro" id="IPR003439">
    <property type="entry name" value="ABC_transporter-like_ATP-bd"/>
</dbReference>
<accession>A0A841FXR3</accession>
<sequence length="366" mass="38910">MAAVEVRGLRKSYGKTTALDDVSFEVADGEFFCLLGPSGAGKTTTLKTLAGLVEPDAGEVLIDQTPSNDVEPTHRGLAMCFESYALYPQLDVYGNLASPLRSPLFRLPASEVDAKVRAVAGMLGIDGLLERPVTRLSNGQRQRVALGRVLVRPARAYLLDEPLAHLDAKIRASMRAELKTISRDAGTTTVYVTHDYVEALSLADRIGVIRDGRILQSGTPEEVWARPVDAFVAQAFGKPRMTLIEGGLTEDGFVSGDGVLRVPVPAVSAAPGDAVQIGVRPRDLRLRLGAEEPGAGWTAVDGRVYVLEHLGRATEVTVAVGDARLSVVAPRAAVAGLAADDRVSLLIRPSTVHVFATGDEGKRVST</sequence>
<dbReference type="Gene3D" id="2.40.50.140">
    <property type="entry name" value="Nucleic acid-binding proteins"/>
    <property type="match status" value="1"/>
</dbReference>
<evidence type="ECO:0000313" key="9">
    <source>
        <dbReference type="Proteomes" id="UP000548476"/>
    </source>
</evidence>
<dbReference type="PROSITE" id="PS50893">
    <property type="entry name" value="ABC_TRANSPORTER_2"/>
    <property type="match status" value="1"/>
</dbReference>
<dbReference type="GO" id="GO:0140359">
    <property type="term" value="F:ABC-type transporter activity"/>
    <property type="evidence" value="ECO:0007669"/>
    <property type="project" value="UniProtKB-ARBA"/>
</dbReference>
<dbReference type="SMART" id="SM00382">
    <property type="entry name" value="AAA"/>
    <property type="match status" value="1"/>
</dbReference>
<keyword evidence="6" id="KW-0472">Membrane</keyword>
<keyword evidence="9" id="KW-1185">Reference proteome</keyword>
<reference evidence="8 9" key="1">
    <citation type="submission" date="2020-08" db="EMBL/GenBank/DDBJ databases">
        <title>Genomic Encyclopedia of Type Strains, Phase IV (KMG-IV): sequencing the most valuable type-strain genomes for metagenomic binning, comparative biology and taxonomic classification.</title>
        <authorList>
            <person name="Goeker M."/>
        </authorList>
    </citation>
    <scope>NUCLEOTIDE SEQUENCE [LARGE SCALE GENOMIC DNA]</scope>
    <source>
        <strain evidence="8 9">YIM 65646</strain>
    </source>
</reference>
<dbReference type="Pfam" id="PF03459">
    <property type="entry name" value="TOBE"/>
    <property type="match status" value="1"/>
</dbReference>
<dbReference type="PANTHER" id="PTHR43875">
    <property type="entry name" value="MALTODEXTRIN IMPORT ATP-BINDING PROTEIN MSMX"/>
    <property type="match status" value="1"/>
</dbReference>
<dbReference type="EMBL" id="JACHGT010000015">
    <property type="protein sequence ID" value="MBB6038147.1"/>
    <property type="molecule type" value="Genomic_DNA"/>
</dbReference>
<keyword evidence="1" id="KW-0813">Transport</keyword>
<comment type="caution">
    <text evidence="8">The sequence shown here is derived from an EMBL/GenBank/DDBJ whole genome shotgun (WGS) entry which is preliminary data.</text>
</comment>